<protein>
    <submittedName>
        <fullName evidence="2">HEPN family nuclease</fullName>
    </submittedName>
</protein>
<organism evidence="2 3">
    <name type="scientific">Pseudomonas cucumis</name>
    <dbReference type="NCBI Taxonomy" id="2954082"/>
    <lineage>
        <taxon>Bacteria</taxon>
        <taxon>Pseudomonadati</taxon>
        <taxon>Pseudomonadota</taxon>
        <taxon>Gammaproteobacteria</taxon>
        <taxon>Pseudomonadales</taxon>
        <taxon>Pseudomonadaceae</taxon>
        <taxon>Pseudomonas</taxon>
    </lineage>
</organism>
<evidence type="ECO:0000313" key="2">
    <source>
        <dbReference type="EMBL" id="WLG82740.1"/>
    </source>
</evidence>
<name>A0ABY9EPT2_9PSED</name>
<dbReference type="RefSeq" id="WP_305445849.1">
    <property type="nucleotide sequence ID" value="NZ_CP117454.1"/>
</dbReference>
<gene>
    <name evidence="2" type="ORF">PSH97_16565</name>
</gene>
<dbReference type="InterPro" id="IPR041318">
    <property type="entry name" value="pEK499_p136"/>
</dbReference>
<sequence>MSYFNNFEQLFMRRSLELIDTYQGEYETTQLLNAFIGLLFFPNERMPDLIPEKTLQDIEAWGFSQNCIINAGAHKVPQEINLRELVRRLRNSVAHCRVDPFPNDHRSCEGFCFMDRNGFEAKIPTDQIKNLMRGLLAHLLEQ</sequence>
<proteinExistence type="predicted"/>
<evidence type="ECO:0000259" key="1">
    <source>
        <dbReference type="Pfam" id="PF18736"/>
    </source>
</evidence>
<reference evidence="2 3" key="1">
    <citation type="submission" date="2023-02" db="EMBL/GenBank/DDBJ databases">
        <title>Evolution of Hrp T3SS in non-pathogenic Pseudomonas fluorescens.</title>
        <authorList>
            <person name="Liao K."/>
            <person name="Wei H."/>
            <person name="Gu Y."/>
        </authorList>
    </citation>
    <scope>NUCLEOTIDE SEQUENCE [LARGE SCALE GENOMIC DNA]</scope>
    <source>
        <strain evidence="2 3">FP1935</strain>
    </source>
</reference>
<dbReference type="Pfam" id="PF18736">
    <property type="entry name" value="pEK499_p136"/>
    <property type="match status" value="1"/>
</dbReference>
<dbReference type="EMBL" id="CP117454">
    <property type="protein sequence ID" value="WLG82740.1"/>
    <property type="molecule type" value="Genomic_DNA"/>
</dbReference>
<keyword evidence="3" id="KW-1185">Reference proteome</keyword>
<accession>A0ABY9EPT2</accession>
<feature type="domain" description="pEK499-p136 HEPN" evidence="1">
    <location>
        <begin position="1"/>
        <end position="141"/>
    </location>
</feature>
<evidence type="ECO:0000313" key="3">
    <source>
        <dbReference type="Proteomes" id="UP001239418"/>
    </source>
</evidence>
<dbReference type="Proteomes" id="UP001239418">
    <property type="component" value="Chromosome"/>
</dbReference>